<evidence type="ECO:0000313" key="1">
    <source>
        <dbReference type="EMBL" id="KRZ47174.1"/>
    </source>
</evidence>
<protein>
    <submittedName>
        <fullName evidence="1">Uncharacterized protein</fullName>
    </submittedName>
</protein>
<comment type="caution">
    <text evidence="1">The sequence shown here is derived from an EMBL/GenBank/DDBJ whole genome shotgun (WGS) entry which is preliminary data.</text>
</comment>
<organism evidence="1 2">
    <name type="scientific">Trichinella nativa</name>
    <dbReference type="NCBI Taxonomy" id="6335"/>
    <lineage>
        <taxon>Eukaryota</taxon>
        <taxon>Metazoa</taxon>
        <taxon>Ecdysozoa</taxon>
        <taxon>Nematoda</taxon>
        <taxon>Enoplea</taxon>
        <taxon>Dorylaimia</taxon>
        <taxon>Trichinellida</taxon>
        <taxon>Trichinellidae</taxon>
        <taxon>Trichinella</taxon>
    </lineage>
</organism>
<dbReference type="AlphaFoldDB" id="A0A0V1KIU5"/>
<reference evidence="1 2" key="1">
    <citation type="submission" date="2015-05" db="EMBL/GenBank/DDBJ databases">
        <title>Evolution of Trichinella species and genotypes.</title>
        <authorList>
            <person name="Korhonen P.K."/>
            <person name="Edoardo P."/>
            <person name="Giuseppe L.R."/>
            <person name="Gasser R.B."/>
        </authorList>
    </citation>
    <scope>NUCLEOTIDE SEQUENCE [LARGE SCALE GENOMIC DNA]</scope>
    <source>
        <strain evidence="1">ISS10</strain>
    </source>
</reference>
<proteinExistence type="predicted"/>
<gene>
    <name evidence="1" type="ORF">T02_10470</name>
</gene>
<keyword evidence="2" id="KW-1185">Reference proteome</keyword>
<name>A0A0V1KIU5_9BILA</name>
<dbReference type="EMBL" id="JYDW01001234">
    <property type="protein sequence ID" value="KRZ47174.1"/>
    <property type="molecule type" value="Genomic_DNA"/>
</dbReference>
<accession>A0A0V1KIU5</accession>
<sequence length="73" mass="7915">MSYGASDLSVCHVDGGECPEGSQYGTIYSSRELFCPVASVIWYSLADTSFTDTPYTLEAINASCIFLGEYNLP</sequence>
<dbReference type="Proteomes" id="UP000054721">
    <property type="component" value="Unassembled WGS sequence"/>
</dbReference>
<evidence type="ECO:0000313" key="2">
    <source>
        <dbReference type="Proteomes" id="UP000054721"/>
    </source>
</evidence>